<dbReference type="Pfam" id="PF10129">
    <property type="entry name" value="OpgC_C"/>
    <property type="match status" value="1"/>
</dbReference>
<keyword evidence="3" id="KW-1185">Reference proteome</keyword>
<dbReference type="InterPro" id="IPR014550">
    <property type="entry name" value="UCP028704_OpgC"/>
</dbReference>
<feature type="transmembrane region" description="Helical" evidence="1">
    <location>
        <begin position="245"/>
        <end position="270"/>
    </location>
</feature>
<feature type="transmembrane region" description="Helical" evidence="1">
    <location>
        <begin position="290"/>
        <end position="308"/>
    </location>
</feature>
<dbReference type="PIRSF" id="PIRSF028704">
    <property type="entry name" value="UPC028704"/>
    <property type="match status" value="1"/>
</dbReference>
<proteinExistence type="predicted"/>
<dbReference type="Proteomes" id="UP000237889">
    <property type="component" value="Chromosome"/>
</dbReference>
<evidence type="ECO:0000313" key="2">
    <source>
        <dbReference type="EMBL" id="AVO44805.1"/>
    </source>
</evidence>
<dbReference type="RefSeq" id="WP_106748146.1">
    <property type="nucleotide sequence ID" value="NZ_CP027668.1"/>
</dbReference>
<dbReference type="EMBL" id="CP027668">
    <property type="protein sequence ID" value="AVO44805.1"/>
    <property type="molecule type" value="Genomic_DNA"/>
</dbReference>
<protein>
    <recommendedName>
        <fullName evidence="4">OpgC domain-containing protein</fullName>
    </recommendedName>
</protein>
<evidence type="ECO:0000313" key="3">
    <source>
        <dbReference type="Proteomes" id="UP000237889"/>
    </source>
</evidence>
<feature type="transmembrane region" description="Helical" evidence="1">
    <location>
        <begin position="63"/>
        <end position="82"/>
    </location>
</feature>
<dbReference type="PANTHER" id="PTHR38592">
    <property type="entry name" value="BLL4819 PROTEIN"/>
    <property type="match status" value="1"/>
</dbReference>
<gene>
    <name evidence="2" type="ORF">C6569_06885</name>
</gene>
<feature type="transmembrane region" description="Helical" evidence="1">
    <location>
        <begin position="359"/>
        <end position="378"/>
    </location>
</feature>
<dbReference type="OrthoDB" id="9775975at2"/>
<feature type="transmembrane region" description="Helical" evidence="1">
    <location>
        <begin position="218"/>
        <end position="238"/>
    </location>
</feature>
<dbReference type="PANTHER" id="PTHR38592:SF3">
    <property type="entry name" value="BLL4819 PROTEIN"/>
    <property type="match status" value="1"/>
</dbReference>
<accession>A0A2S0N9I3</accession>
<dbReference type="AlphaFoldDB" id="A0A2S0N9I3"/>
<evidence type="ECO:0000256" key="1">
    <source>
        <dbReference type="SAM" id="Phobius"/>
    </source>
</evidence>
<feature type="transmembrane region" description="Helical" evidence="1">
    <location>
        <begin position="329"/>
        <end position="347"/>
    </location>
</feature>
<name>A0A2S0N9I3_9HYPH</name>
<dbReference type="KEGG" id="phr:C6569_06885"/>
<keyword evidence="1" id="KW-1133">Transmembrane helix</keyword>
<sequence length="399" mass="42701">MPAPLSFGSWFWLGASPASAVRVERDVRVDVFRGLSLLIIFVDHVAGNVLTRVTPTSMGFSDAAEYFVLLAGFSAALAYGTVMDRRSLVTGTAQVVARIWKLYLAHLGLFVFTAVAVAFMAVRFGNPVYYEHVAILPFFQDPATTLLQTAALVFLPNYLDILPLYIVLLAMLPVLWLLARIAPAVALAASAGLYAASWAFELAIPNMSTGGTWFFNPFAWQLLFTTGIVAGQAVLRGVALPRSPVITAAAVAIVLFGLVSAAPWAVVAGFESLVLPDDWRLDLDKTNLSLWRFAHALSLAYLVAAHVPRTAAWLAAAPARLLEQAGRHSLPLFSFGVILSLLGTFAFTEIGRGPAMQLFVNLVGIALLLGTAAVLEWYKSATAKVPAKAVASASEVKPA</sequence>
<keyword evidence="1" id="KW-0472">Membrane</keyword>
<reference evidence="2 3" key="1">
    <citation type="submission" date="2018-03" db="EMBL/GenBank/DDBJ databases">
        <title>Genome sequencing of Phreatobacter sp.</title>
        <authorList>
            <person name="Kim S.-J."/>
            <person name="Heo J."/>
            <person name="Kwon S.-W."/>
        </authorList>
    </citation>
    <scope>NUCLEOTIDE SEQUENCE [LARGE SCALE GENOMIC DNA]</scope>
    <source>
        <strain evidence="2 3">S-12</strain>
    </source>
</reference>
<feature type="transmembrane region" description="Helical" evidence="1">
    <location>
        <begin position="102"/>
        <end position="122"/>
    </location>
</feature>
<organism evidence="2 3">
    <name type="scientific">Phreatobacter cathodiphilus</name>
    <dbReference type="NCBI Taxonomy" id="1868589"/>
    <lineage>
        <taxon>Bacteria</taxon>
        <taxon>Pseudomonadati</taxon>
        <taxon>Pseudomonadota</taxon>
        <taxon>Alphaproteobacteria</taxon>
        <taxon>Hyphomicrobiales</taxon>
        <taxon>Phreatobacteraceae</taxon>
        <taxon>Phreatobacter</taxon>
    </lineage>
</organism>
<evidence type="ECO:0008006" key="4">
    <source>
        <dbReference type="Google" id="ProtNLM"/>
    </source>
</evidence>
<feature type="transmembrane region" description="Helical" evidence="1">
    <location>
        <begin position="185"/>
        <end position="206"/>
    </location>
</feature>
<keyword evidence="1" id="KW-0812">Transmembrane</keyword>